<dbReference type="Proteomes" id="UP001162156">
    <property type="component" value="Unassembled WGS sequence"/>
</dbReference>
<evidence type="ECO:0000256" key="1">
    <source>
        <dbReference type="ARBA" id="ARBA00003195"/>
    </source>
</evidence>
<organism evidence="13 14">
    <name type="scientific">Rhamnusium bicolor</name>
    <dbReference type="NCBI Taxonomy" id="1586634"/>
    <lineage>
        <taxon>Eukaryota</taxon>
        <taxon>Metazoa</taxon>
        <taxon>Ecdysozoa</taxon>
        <taxon>Arthropoda</taxon>
        <taxon>Hexapoda</taxon>
        <taxon>Insecta</taxon>
        <taxon>Pterygota</taxon>
        <taxon>Neoptera</taxon>
        <taxon>Endopterygota</taxon>
        <taxon>Coleoptera</taxon>
        <taxon>Polyphaga</taxon>
        <taxon>Cucujiformia</taxon>
        <taxon>Chrysomeloidea</taxon>
        <taxon>Cerambycidae</taxon>
        <taxon>Lepturinae</taxon>
        <taxon>Rhagiini</taxon>
        <taxon>Rhamnusium</taxon>
    </lineage>
</organism>
<gene>
    <name evidence="13" type="ORF">NQ314_000130</name>
</gene>
<dbReference type="AlphaFoldDB" id="A0AAV8ZXL4"/>
<keyword evidence="9" id="KW-0249">Electron transport</keyword>
<dbReference type="PROSITE" id="PS51808">
    <property type="entry name" value="CHCH"/>
    <property type="match status" value="1"/>
</dbReference>
<dbReference type="PANTHER" id="PTHR20900:SF0">
    <property type="entry name" value="NADH DEHYDROGENASE [UBIQUINONE] 1 BETA SUBCOMPLEX SUBUNIT 7"/>
    <property type="match status" value="1"/>
</dbReference>
<evidence type="ECO:0000256" key="12">
    <source>
        <dbReference type="ARBA" id="ARBA00023157"/>
    </source>
</evidence>
<comment type="caution">
    <text evidence="13">The sequence shown here is derived from an EMBL/GenBank/DDBJ whole genome shotgun (WGS) entry which is preliminary data.</text>
</comment>
<evidence type="ECO:0000313" key="13">
    <source>
        <dbReference type="EMBL" id="KAJ8972543.1"/>
    </source>
</evidence>
<keyword evidence="12" id="KW-1015">Disulfide bond</keyword>
<keyword evidence="6" id="KW-0813">Transport</keyword>
<evidence type="ECO:0000256" key="6">
    <source>
        <dbReference type="ARBA" id="ARBA00022448"/>
    </source>
</evidence>
<dbReference type="GO" id="GO:0005743">
    <property type="term" value="C:mitochondrial inner membrane"/>
    <property type="evidence" value="ECO:0007669"/>
    <property type="project" value="UniProtKB-SubCell"/>
</dbReference>
<evidence type="ECO:0000256" key="10">
    <source>
        <dbReference type="ARBA" id="ARBA00023128"/>
    </source>
</evidence>
<sequence>MGNSYAHNGYNLYFHPEVTPSPVEPPTFDPNIGFANGRKERVMIATEEEMISAKLPREDRDYCAHHLLKFRACRKDNWPFPVLCEHEKHVYLNCKYDDYLLRMKEYERERRLRVREQKQLKTVGA</sequence>
<evidence type="ECO:0000256" key="5">
    <source>
        <dbReference type="ARBA" id="ARBA00018677"/>
    </source>
</evidence>
<keyword evidence="7" id="KW-0679">Respiratory chain</keyword>
<dbReference type="EMBL" id="JANEYF010000040">
    <property type="protein sequence ID" value="KAJ8972543.1"/>
    <property type="molecule type" value="Genomic_DNA"/>
</dbReference>
<evidence type="ECO:0000256" key="11">
    <source>
        <dbReference type="ARBA" id="ARBA00023136"/>
    </source>
</evidence>
<keyword evidence="8" id="KW-0999">Mitochondrion inner membrane</keyword>
<dbReference type="GO" id="GO:0005758">
    <property type="term" value="C:mitochondrial intermembrane space"/>
    <property type="evidence" value="ECO:0007669"/>
    <property type="project" value="UniProtKB-SubCell"/>
</dbReference>
<evidence type="ECO:0000256" key="2">
    <source>
        <dbReference type="ARBA" id="ARBA00004569"/>
    </source>
</evidence>
<keyword evidence="14" id="KW-1185">Reference proteome</keyword>
<protein>
    <recommendedName>
        <fullName evidence="5">NADH dehydrogenase [ubiquinone] 1 beta subcomplex subunit 7</fullName>
    </recommendedName>
</protein>
<comment type="subcellular location">
    <subcellularLocation>
        <location evidence="3">Mitochondrion inner membrane</location>
        <topology evidence="3">Peripheral membrane protein</topology>
    </subcellularLocation>
    <subcellularLocation>
        <location evidence="2">Mitochondrion intermembrane space</location>
    </subcellularLocation>
</comment>
<keyword evidence="11" id="KW-0472">Membrane</keyword>
<dbReference type="InterPro" id="IPR008698">
    <property type="entry name" value="NDUB7"/>
</dbReference>
<dbReference type="PANTHER" id="PTHR20900">
    <property type="entry name" value="NADH:UBIQUINONE OXIDOREDUCTASE B18-LIKE SUBUNIT"/>
    <property type="match status" value="1"/>
</dbReference>
<dbReference type="Pfam" id="PF05676">
    <property type="entry name" value="NDUF_B7"/>
    <property type="match status" value="1"/>
</dbReference>
<evidence type="ECO:0000256" key="3">
    <source>
        <dbReference type="ARBA" id="ARBA00004637"/>
    </source>
</evidence>
<evidence type="ECO:0000256" key="4">
    <source>
        <dbReference type="ARBA" id="ARBA00008006"/>
    </source>
</evidence>
<evidence type="ECO:0000256" key="7">
    <source>
        <dbReference type="ARBA" id="ARBA00022660"/>
    </source>
</evidence>
<name>A0AAV8ZXL4_9CUCU</name>
<evidence type="ECO:0000256" key="8">
    <source>
        <dbReference type="ARBA" id="ARBA00022792"/>
    </source>
</evidence>
<comment type="function">
    <text evidence="1">Accessory subunit of the mitochondrial membrane respiratory chain NADH dehydrogenase (Complex I), that is believed not to be involved in catalysis. Complex I functions in the transfer of electrons from NADH to the respiratory chain. The immediate electron acceptor for the enzyme is believed to be ubiquinone.</text>
</comment>
<reference evidence="13" key="1">
    <citation type="journal article" date="2023" name="Insect Mol. Biol.">
        <title>Genome sequencing provides insights into the evolution of gene families encoding plant cell wall-degrading enzymes in longhorned beetles.</title>
        <authorList>
            <person name="Shin N.R."/>
            <person name="Okamura Y."/>
            <person name="Kirsch R."/>
            <person name="Pauchet Y."/>
        </authorList>
    </citation>
    <scope>NUCLEOTIDE SEQUENCE</scope>
    <source>
        <strain evidence="13">RBIC_L_NR</strain>
    </source>
</reference>
<proteinExistence type="inferred from homology"/>
<keyword evidence="10" id="KW-0496">Mitochondrion</keyword>
<evidence type="ECO:0000313" key="14">
    <source>
        <dbReference type="Proteomes" id="UP001162156"/>
    </source>
</evidence>
<accession>A0AAV8ZXL4</accession>
<evidence type="ECO:0000256" key="9">
    <source>
        <dbReference type="ARBA" id="ARBA00022982"/>
    </source>
</evidence>
<comment type="similarity">
    <text evidence="4">Belongs to the complex I NDUFB7 subunit family.</text>
</comment>